<accession>A0A4Y2WA97</accession>
<organism evidence="2 3">
    <name type="scientific">Araneus ventricosus</name>
    <name type="common">Orbweaver spider</name>
    <name type="synonym">Epeira ventricosa</name>
    <dbReference type="NCBI Taxonomy" id="182803"/>
    <lineage>
        <taxon>Eukaryota</taxon>
        <taxon>Metazoa</taxon>
        <taxon>Ecdysozoa</taxon>
        <taxon>Arthropoda</taxon>
        <taxon>Chelicerata</taxon>
        <taxon>Arachnida</taxon>
        <taxon>Araneae</taxon>
        <taxon>Araneomorphae</taxon>
        <taxon>Entelegynae</taxon>
        <taxon>Araneoidea</taxon>
        <taxon>Araneidae</taxon>
        <taxon>Araneus</taxon>
    </lineage>
</organism>
<evidence type="ECO:0000313" key="3">
    <source>
        <dbReference type="Proteomes" id="UP000499080"/>
    </source>
</evidence>
<evidence type="ECO:0000256" key="1">
    <source>
        <dbReference type="SAM" id="MobiDB-lite"/>
    </source>
</evidence>
<gene>
    <name evidence="2" type="ORF">AVEN_226739_1</name>
</gene>
<dbReference type="Proteomes" id="UP000499080">
    <property type="component" value="Unassembled WGS sequence"/>
</dbReference>
<reference evidence="2 3" key="1">
    <citation type="journal article" date="2019" name="Sci. Rep.">
        <title>Orb-weaving spider Araneus ventricosus genome elucidates the spidroin gene catalogue.</title>
        <authorList>
            <person name="Kono N."/>
            <person name="Nakamura H."/>
            <person name="Ohtoshi R."/>
            <person name="Moran D.A.P."/>
            <person name="Shinohara A."/>
            <person name="Yoshida Y."/>
            <person name="Fujiwara M."/>
            <person name="Mori M."/>
            <person name="Tomita M."/>
            <person name="Arakawa K."/>
        </authorList>
    </citation>
    <scope>NUCLEOTIDE SEQUENCE [LARGE SCALE GENOMIC DNA]</scope>
</reference>
<keyword evidence="3" id="KW-1185">Reference proteome</keyword>
<sequence>MVDTSRRMLCYISPATLNHRFVTALLNHSCCLTTLLQLPCLPSREGRKKQKLKKGINSKGEQTLGYLGVVKPVTPGEDVPLRGTSREGGAHLGTSASDFETVKFFSPMEEETAIGKSSMSAEGFGIYVQQKGAYILPAYVQADGTATMSHNQGWQPRLWVFPASAPYHGAEPDPIRSSHPGDSDHLTHAPRVTLPDPL</sequence>
<comment type="caution">
    <text evidence="2">The sequence shown here is derived from an EMBL/GenBank/DDBJ whole genome shotgun (WGS) entry which is preliminary data.</text>
</comment>
<dbReference type="AlphaFoldDB" id="A0A4Y2WA97"/>
<feature type="region of interest" description="Disordered" evidence="1">
    <location>
        <begin position="170"/>
        <end position="198"/>
    </location>
</feature>
<feature type="compositionally biased region" description="Basic and acidic residues" evidence="1">
    <location>
        <begin position="170"/>
        <end position="187"/>
    </location>
</feature>
<dbReference type="EMBL" id="BGPR01057019">
    <property type="protein sequence ID" value="GBO33448.1"/>
    <property type="molecule type" value="Genomic_DNA"/>
</dbReference>
<proteinExistence type="predicted"/>
<name>A0A4Y2WA97_ARAVE</name>
<protein>
    <submittedName>
        <fullName evidence="2">Uncharacterized protein</fullName>
    </submittedName>
</protein>
<evidence type="ECO:0000313" key="2">
    <source>
        <dbReference type="EMBL" id="GBO33448.1"/>
    </source>
</evidence>